<dbReference type="InterPro" id="IPR050406">
    <property type="entry name" value="FGGY_Carb_Kinase"/>
</dbReference>
<evidence type="ECO:0000313" key="7">
    <source>
        <dbReference type="EMBL" id="CAA9257177.1"/>
    </source>
</evidence>
<dbReference type="InterPro" id="IPR018485">
    <property type="entry name" value="FGGY_C"/>
</dbReference>
<accession>A0A6J4IP97</accession>
<dbReference type="Gene3D" id="3.30.420.40">
    <property type="match status" value="2"/>
</dbReference>
<dbReference type="PANTHER" id="PTHR43095:SF2">
    <property type="entry name" value="GLUCONOKINASE"/>
    <property type="match status" value="1"/>
</dbReference>
<comment type="similarity">
    <text evidence="1 4">Belongs to the FGGY kinase family.</text>
</comment>
<organism evidence="7">
    <name type="scientific">uncultured Chloroflexota bacterium</name>
    <dbReference type="NCBI Taxonomy" id="166587"/>
    <lineage>
        <taxon>Bacteria</taxon>
        <taxon>Bacillati</taxon>
        <taxon>Chloroflexota</taxon>
        <taxon>environmental samples</taxon>
    </lineage>
</organism>
<evidence type="ECO:0000256" key="4">
    <source>
        <dbReference type="RuleBase" id="RU003733"/>
    </source>
</evidence>
<keyword evidence="3 4" id="KW-0418">Kinase</keyword>
<dbReference type="Pfam" id="PF00370">
    <property type="entry name" value="FGGY_N"/>
    <property type="match status" value="1"/>
</dbReference>
<feature type="domain" description="Carbohydrate kinase FGGY C-terminal" evidence="6">
    <location>
        <begin position="289"/>
        <end position="449"/>
    </location>
</feature>
<dbReference type="InterPro" id="IPR000577">
    <property type="entry name" value="Carb_kinase_FGGY"/>
</dbReference>
<dbReference type="InterPro" id="IPR018484">
    <property type="entry name" value="FGGY_N"/>
</dbReference>
<dbReference type="GO" id="GO:0046316">
    <property type="term" value="F:gluconokinase activity"/>
    <property type="evidence" value="ECO:0007669"/>
    <property type="project" value="UniProtKB-EC"/>
</dbReference>
<dbReference type="InterPro" id="IPR018483">
    <property type="entry name" value="Carb_kinase_FGGY_CS"/>
</dbReference>
<keyword evidence="2 4" id="KW-0808">Transferase</keyword>
<dbReference type="CDD" id="cd07770">
    <property type="entry name" value="ASKHA_NBD_FGGY_GntK"/>
    <property type="match status" value="1"/>
</dbReference>
<sequence length="512" mass="54364">MSGGHSRDCVLGIDIGTTGARAVAFALDGTQLHAASADYPLHSPFPGWGEQEPLRVLEATTRCVREIAAWCRAQSLHPRAAGVSAILHSLIPVDATGAALGPSIIWADTRSAPQAEEIRAATDALALYRRVGGPVHPMYSTAKLRWLRLHRREVFEQAASFVGIKEYVLRQWTGVHACDRSVASGTGLYNGAAGAWDDEALALAGITADRLPPVVETTDRLAAPPAALRALGLPADCALVIGAGDGVLQTIGTGVVLPGQMVAMVATSGAIRTVSDQFRTDPQARTWCYYLAAGKWVVGAAINNAGIVYAWLRDQLAHGREGEVDLTDLNRWAAEAPPGSGGLVFLPYLAGERSPGWNANARGLLFGLSLAHDYRHLSRSVLEAVGYRMRTIFEPMVELAGSPYEIRAAGGFIKSPLWLQIVADVLGRPLQLVDSPEASALGAAQLAMLGSGIVSRFEDLAPMTGTAGTVEPDANRHALYSRLYALYRRLYEKAGPDWAEIAALLAELAAGG</sequence>
<evidence type="ECO:0000256" key="1">
    <source>
        <dbReference type="ARBA" id="ARBA00009156"/>
    </source>
</evidence>
<dbReference type="SUPFAM" id="SSF53067">
    <property type="entry name" value="Actin-like ATPase domain"/>
    <property type="match status" value="2"/>
</dbReference>
<dbReference type="GO" id="GO:0005975">
    <property type="term" value="P:carbohydrate metabolic process"/>
    <property type="evidence" value="ECO:0007669"/>
    <property type="project" value="InterPro"/>
</dbReference>
<dbReference type="EMBL" id="CADCTC010000144">
    <property type="protein sequence ID" value="CAA9257177.1"/>
    <property type="molecule type" value="Genomic_DNA"/>
</dbReference>
<evidence type="ECO:0000256" key="2">
    <source>
        <dbReference type="ARBA" id="ARBA00022679"/>
    </source>
</evidence>
<feature type="domain" description="Carbohydrate kinase FGGY N-terminal" evidence="5">
    <location>
        <begin position="10"/>
        <end position="252"/>
    </location>
</feature>
<dbReference type="PANTHER" id="PTHR43095">
    <property type="entry name" value="SUGAR KINASE"/>
    <property type="match status" value="1"/>
</dbReference>
<protein>
    <submittedName>
        <fullName evidence="7">Gluconokinase</fullName>
        <ecNumber evidence="7">2.7.1.12</ecNumber>
    </submittedName>
</protein>
<dbReference type="Pfam" id="PF02782">
    <property type="entry name" value="FGGY_C"/>
    <property type="match status" value="1"/>
</dbReference>
<name>A0A6J4IP97_9CHLR</name>
<dbReference type="EC" id="2.7.1.12" evidence="7"/>
<gene>
    <name evidence="7" type="ORF">AVDCRST_MAG77-2487</name>
</gene>
<evidence type="ECO:0000256" key="3">
    <source>
        <dbReference type="ARBA" id="ARBA00022777"/>
    </source>
</evidence>
<dbReference type="PIRSF" id="PIRSF000538">
    <property type="entry name" value="GlpK"/>
    <property type="match status" value="1"/>
</dbReference>
<dbReference type="InterPro" id="IPR043129">
    <property type="entry name" value="ATPase_NBD"/>
</dbReference>
<dbReference type="PROSITE" id="PS00445">
    <property type="entry name" value="FGGY_KINASES_2"/>
    <property type="match status" value="1"/>
</dbReference>
<dbReference type="AlphaFoldDB" id="A0A6J4IP97"/>
<evidence type="ECO:0000259" key="6">
    <source>
        <dbReference type="Pfam" id="PF02782"/>
    </source>
</evidence>
<evidence type="ECO:0000259" key="5">
    <source>
        <dbReference type="Pfam" id="PF00370"/>
    </source>
</evidence>
<proteinExistence type="inferred from homology"/>
<reference evidence="7" key="1">
    <citation type="submission" date="2020-02" db="EMBL/GenBank/DDBJ databases">
        <authorList>
            <person name="Meier V. D."/>
        </authorList>
    </citation>
    <scope>NUCLEOTIDE SEQUENCE</scope>
    <source>
        <strain evidence="7">AVDCRST_MAG77</strain>
    </source>
</reference>